<feature type="transmembrane region" description="Helical" evidence="1">
    <location>
        <begin position="31"/>
        <end position="54"/>
    </location>
</feature>
<evidence type="ECO:0000256" key="1">
    <source>
        <dbReference type="SAM" id="Phobius"/>
    </source>
</evidence>
<keyword evidence="4" id="KW-1185">Reference proteome</keyword>
<evidence type="ECO:0000313" key="3">
    <source>
        <dbReference type="EMBL" id="EAX91873.1"/>
    </source>
</evidence>
<organism evidence="3 4">
    <name type="scientific">Trichomonas vaginalis (strain ATCC PRA-98 / G3)</name>
    <dbReference type="NCBI Taxonomy" id="412133"/>
    <lineage>
        <taxon>Eukaryota</taxon>
        <taxon>Metamonada</taxon>
        <taxon>Parabasalia</taxon>
        <taxon>Trichomonadida</taxon>
        <taxon>Trichomonadidae</taxon>
        <taxon>Trichomonas</taxon>
    </lineage>
</organism>
<sequence length="71" mass="7847">MLFLFFLYMLALSDSTNSSTTDTCPTGTCNVLMIVFGCIGALLLIAFIAVVIRYNCKSQEEQRQISTTLVD</sequence>
<reference evidence="3" key="1">
    <citation type="submission" date="2006-10" db="EMBL/GenBank/DDBJ databases">
        <authorList>
            <person name="Amadeo P."/>
            <person name="Zhao Q."/>
            <person name="Wortman J."/>
            <person name="Fraser-Liggett C."/>
            <person name="Carlton J."/>
        </authorList>
    </citation>
    <scope>NUCLEOTIDE SEQUENCE</scope>
    <source>
        <strain evidence="3">G3</strain>
    </source>
</reference>
<gene>
    <name evidence="3" type="ORF">TVAG_324210</name>
</gene>
<protein>
    <submittedName>
        <fullName evidence="3">Uncharacterized protein</fullName>
    </submittedName>
</protein>
<dbReference type="SMR" id="A2FT89"/>
<evidence type="ECO:0000313" key="4">
    <source>
        <dbReference type="Proteomes" id="UP000001542"/>
    </source>
</evidence>
<dbReference type="VEuPathDB" id="TrichDB:TVAG_324210"/>
<dbReference type="InParanoid" id="A2FT89"/>
<feature type="signal peptide" evidence="2">
    <location>
        <begin position="1"/>
        <end position="18"/>
    </location>
</feature>
<dbReference type="AlphaFoldDB" id="A2FT89"/>
<accession>A2FT89</accession>
<reference evidence="3" key="2">
    <citation type="journal article" date="2007" name="Science">
        <title>Draft genome sequence of the sexually transmitted pathogen Trichomonas vaginalis.</title>
        <authorList>
            <person name="Carlton J.M."/>
            <person name="Hirt R.P."/>
            <person name="Silva J.C."/>
            <person name="Delcher A.L."/>
            <person name="Schatz M."/>
            <person name="Zhao Q."/>
            <person name="Wortman J.R."/>
            <person name="Bidwell S.L."/>
            <person name="Alsmark U.C.M."/>
            <person name="Besteiro S."/>
            <person name="Sicheritz-Ponten T."/>
            <person name="Noel C.J."/>
            <person name="Dacks J.B."/>
            <person name="Foster P.G."/>
            <person name="Simillion C."/>
            <person name="Van de Peer Y."/>
            <person name="Miranda-Saavedra D."/>
            <person name="Barton G.J."/>
            <person name="Westrop G.D."/>
            <person name="Mueller S."/>
            <person name="Dessi D."/>
            <person name="Fiori P.L."/>
            <person name="Ren Q."/>
            <person name="Paulsen I."/>
            <person name="Zhang H."/>
            <person name="Bastida-Corcuera F.D."/>
            <person name="Simoes-Barbosa A."/>
            <person name="Brown M.T."/>
            <person name="Hayes R.D."/>
            <person name="Mukherjee M."/>
            <person name="Okumura C.Y."/>
            <person name="Schneider R."/>
            <person name="Smith A.J."/>
            <person name="Vanacova S."/>
            <person name="Villalvazo M."/>
            <person name="Haas B.J."/>
            <person name="Pertea M."/>
            <person name="Feldblyum T.V."/>
            <person name="Utterback T.R."/>
            <person name="Shu C.L."/>
            <person name="Osoegawa K."/>
            <person name="de Jong P.J."/>
            <person name="Hrdy I."/>
            <person name="Horvathova L."/>
            <person name="Zubacova Z."/>
            <person name="Dolezal P."/>
            <person name="Malik S.B."/>
            <person name="Logsdon J.M. Jr."/>
            <person name="Henze K."/>
            <person name="Gupta A."/>
            <person name="Wang C.C."/>
            <person name="Dunne R.L."/>
            <person name="Upcroft J.A."/>
            <person name="Upcroft P."/>
            <person name="White O."/>
            <person name="Salzberg S.L."/>
            <person name="Tang P."/>
            <person name="Chiu C.-H."/>
            <person name="Lee Y.-S."/>
            <person name="Embley T.M."/>
            <person name="Coombs G.H."/>
            <person name="Mottram J.C."/>
            <person name="Tachezy J."/>
            <person name="Fraser-Liggett C.M."/>
            <person name="Johnson P.J."/>
        </authorList>
    </citation>
    <scope>NUCLEOTIDE SEQUENCE [LARGE SCALE GENOMIC DNA]</scope>
    <source>
        <strain evidence="3">G3</strain>
    </source>
</reference>
<dbReference type="EMBL" id="DS114005">
    <property type="protein sequence ID" value="EAX91873.1"/>
    <property type="molecule type" value="Genomic_DNA"/>
</dbReference>
<keyword evidence="1" id="KW-0812">Transmembrane</keyword>
<keyword evidence="2" id="KW-0732">Signal</keyword>
<evidence type="ECO:0000256" key="2">
    <source>
        <dbReference type="SAM" id="SignalP"/>
    </source>
</evidence>
<keyword evidence="1" id="KW-0472">Membrane</keyword>
<dbReference type="Proteomes" id="UP000001542">
    <property type="component" value="Unassembled WGS sequence"/>
</dbReference>
<proteinExistence type="predicted"/>
<feature type="chain" id="PRO_5002643789" evidence="2">
    <location>
        <begin position="19"/>
        <end position="71"/>
    </location>
</feature>
<keyword evidence="1" id="KW-1133">Transmembrane helix</keyword>
<name>A2FT89_TRIV3</name>